<feature type="coiled-coil region" evidence="5">
    <location>
        <begin position="348"/>
        <end position="375"/>
    </location>
</feature>
<dbReference type="PANTHER" id="PTHR47635:SF2">
    <property type="entry name" value="LAMG-LIKE JELLYROLL FOLD DOMAIN-CONTAINING PROTEIN"/>
    <property type="match status" value="1"/>
</dbReference>
<dbReference type="CDD" id="cd00110">
    <property type="entry name" value="LamG"/>
    <property type="match status" value="1"/>
</dbReference>
<dbReference type="Pfam" id="PF13385">
    <property type="entry name" value="Laminin_G_3"/>
    <property type="match status" value="2"/>
</dbReference>
<comment type="caution">
    <text evidence="8">The sequence shown here is derived from an EMBL/GenBank/DDBJ whole genome shotgun (WGS) entry which is preliminary data.</text>
</comment>
<dbReference type="Proteomes" id="UP000320674">
    <property type="component" value="Unassembled WGS sequence"/>
</dbReference>
<evidence type="ECO:0000259" key="6">
    <source>
        <dbReference type="SMART" id="SM00237"/>
    </source>
</evidence>
<keyword evidence="2" id="KW-0677">Repeat</keyword>
<dbReference type="PANTHER" id="PTHR47635">
    <property type="entry name" value="CUB DOMAIN-CONTAINING PROTEIN"/>
    <property type="match status" value="1"/>
</dbReference>
<name>A0A552I8C0_MICVR</name>
<evidence type="ECO:0000256" key="1">
    <source>
        <dbReference type="ARBA" id="ARBA00022729"/>
    </source>
</evidence>
<feature type="non-terminal residue" evidence="8">
    <location>
        <position position="1078"/>
    </location>
</feature>
<dbReference type="GO" id="GO:0007154">
    <property type="term" value="P:cell communication"/>
    <property type="evidence" value="ECO:0007669"/>
    <property type="project" value="InterPro"/>
</dbReference>
<dbReference type="InterPro" id="IPR001791">
    <property type="entry name" value="Laminin_G"/>
</dbReference>
<dbReference type="SUPFAM" id="SSF141072">
    <property type="entry name" value="CalX-like"/>
    <property type="match status" value="1"/>
</dbReference>
<keyword evidence="4" id="KW-1015">Disulfide bond</keyword>
<dbReference type="SMART" id="SM00237">
    <property type="entry name" value="Calx_beta"/>
    <property type="match status" value="1"/>
</dbReference>
<dbReference type="AlphaFoldDB" id="A0A552I8C0"/>
<dbReference type="InterPro" id="IPR003644">
    <property type="entry name" value="Calx_beta"/>
</dbReference>
<feature type="domain" description="LamG-like jellyroll fold" evidence="7">
    <location>
        <begin position="667"/>
        <end position="797"/>
    </location>
</feature>
<proteinExistence type="predicted"/>
<keyword evidence="3" id="KW-0106">Calcium</keyword>
<dbReference type="GO" id="GO:0016020">
    <property type="term" value="C:membrane"/>
    <property type="evidence" value="ECO:0007669"/>
    <property type="project" value="InterPro"/>
</dbReference>
<dbReference type="InterPro" id="IPR038081">
    <property type="entry name" value="CalX-like_sf"/>
</dbReference>
<feature type="domain" description="Calx-beta" evidence="6">
    <location>
        <begin position="2"/>
        <end position="95"/>
    </location>
</feature>
<accession>A0A552I8C0</accession>
<dbReference type="Pfam" id="PF03160">
    <property type="entry name" value="Calx-beta"/>
    <property type="match status" value="1"/>
</dbReference>
<dbReference type="InterPro" id="IPR013320">
    <property type="entry name" value="ConA-like_dom_sf"/>
</dbReference>
<evidence type="ECO:0000259" key="7">
    <source>
        <dbReference type="SMART" id="SM00560"/>
    </source>
</evidence>
<keyword evidence="5" id="KW-0175">Coiled coil</keyword>
<feature type="domain" description="LamG-like jellyroll fold" evidence="7">
    <location>
        <begin position="883"/>
        <end position="1016"/>
    </location>
</feature>
<keyword evidence="1" id="KW-0732">Signal</keyword>
<dbReference type="InterPro" id="IPR006558">
    <property type="entry name" value="LamG-like"/>
</dbReference>
<reference evidence="8 9" key="1">
    <citation type="submission" date="2019-01" db="EMBL/GenBank/DDBJ databases">
        <title>Coherence of Microcystis species and biogeography revealed through population genomics.</title>
        <authorList>
            <person name="Perez-Carrascal O.M."/>
            <person name="Terrat Y."/>
            <person name="Giani A."/>
            <person name="Fortin N."/>
            <person name="Tromas N."/>
            <person name="Shapiro B.J."/>
        </authorList>
    </citation>
    <scope>NUCLEOTIDE SEQUENCE [LARGE SCALE GENOMIC DNA]</scope>
    <source>
        <strain evidence="8">Mv_BB_P_19951000_S68D</strain>
    </source>
</reference>
<evidence type="ECO:0000256" key="2">
    <source>
        <dbReference type="ARBA" id="ARBA00022737"/>
    </source>
</evidence>
<dbReference type="Gene3D" id="2.60.120.200">
    <property type="match status" value="2"/>
</dbReference>
<dbReference type="SMART" id="SM00560">
    <property type="entry name" value="LamGL"/>
    <property type="match status" value="2"/>
</dbReference>
<dbReference type="EMBL" id="SFAZ01000031">
    <property type="protein sequence ID" value="TRU79683.1"/>
    <property type="molecule type" value="Genomic_DNA"/>
</dbReference>
<evidence type="ECO:0008006" key="10">
    <source>
        <dbReference type="Google" id="ProtNLM"/>
    </source>
</evidence>
<evidence type="ECO:0000256" key="4">
    <source>
        <dbReference type="ARBA" id="ARBA00023157"/>
    </source>
</evidence>
<dbReference type="SUPFAM" id="SSF49899">
    <property type="entry name" value="Concanavalin A-like lectins/glucanases"/>
    <property type="match status" value="2"/>
</dbReference>
<evidence type="ECO:0000313" key="8">
    <source>
        <dbReference type="EMBL" id="TRU79683.1"/>
    </source>
</evidence>
<protein>
    <recommendedName>
        <fullName evidence="10">Laminin G domain-containing protein</fullName>
    </recommendedName>
</protein>
<evidence type="ECO:0000256" key="3">
    <source>
        <dbReference type="ARBA" id="ARBA00022837"/>
    </source>
</evidence>
<organism evidence="8 9">
    <name type="scientific">Microcystis viridis Mv_BB_P_19951000_S68D</name>
    <dbReference type="NCBI Taxonomy" id="2486270"/>
    <lineage>
        <taxon>Bacteria</taxon>
        <taxon>Bacillati</taxon>
        <taxon>Cyanobacteriota</taxon>
        <taxon>Cyanophyceae</taxon>
        <taxon>Oscillatoriophycideae</taxon>
        <taxon>Chroococcales</taxon>
        <taxon>Microcystaceae</taxon>
        <taxon>Microcystis</taxon>
    </lineage>
</organism>
<gene>
    <name evidence="8" type="ORF">EWV77_01885</name>
</gene>
<evidence type="ECO:0000313" key="9">
    <source>
        <dbReference type="Proteomes" id="UP000320674"/>
    </source>
</evidence>
<evidence type="ECO:0000256" key="5">
    <source>
        <dbReference type="SAM" id="Coils"/>
    </source>
</evidence>
<sequence length="1078" mass="119401">MLNNPGVLAFSTPTYSITENGTPITQVTVTRTGGSDTEVSATITLNNGTATADDYNNTPIKVTFAHGDSAPKVITIPIKEDSQFEAVETLNLSLINPTNGVTIGSQNTAIVKIIDNDNFVFTNTDIQPTKLEQLTLPIPTALKQYETLSSELDKAKVKLDTTEEQLTLANDDYSFAKETFAGSLSKQKSLTEILQNLGDKKTALTSSFTQSKTQNEQKQKDIQKNIDNASTRLKAETNAGLKDGIQKEINGYLIQIQQQQNLLSIATTKYDQELGVIDFQISESNQDLQALTSNIIPKQVEELEKKNQALVDVKTAWEANKQAVTVADKALGDFLTDYAFLKTQDYSSKFLQDTVNSLNQKISNLQTNLTSLKNSNGSSSEISALENAILEKQKIVGEVQDYGKTVLAGEVEFKQELETRKTTSADHLASVKVALGSNNIESYVTLSSQLANQLKGLTTVWVDDLQDNHNLTIKVWNGLQAESQAFDSLTSYIDENLATPYGDYYLNEIQLDEALQIQESTVRRRDALADSVNFVTDALFLAKKQLQEYQDLAKLSQHYSDLTSLEKQYVMLTDTNAVRPLLINQLNQELTNKLQDLVIQIDLTNDQQEQWLETNLQKYIEQKQNSIVKAQEAPLTAIRETFQQPTRALYFDGVNDYIQINLNEAETEVTHELWFKTTSLNGGLFSVVAGNLGSGGHDRNIYLSNGNIVVRVWNNEAISSSGLNLADGKWHHVAHVFGASVGGQQIYIDGQLVASGSRTISDFNWQDKIVVGYSADSGYFKGEIDEVRVWNVAKTQAQIQTYYNRNLTSKEQGLAGYWKFDETSGNTVYDLSGNNNNATLINGIQRTVANTNPITRPEGKALYFDGVNDYINAGTNASLELTNTLTIEAWINPQKQIQADGGIIVNREGEYEVAVWSDGTIRWAFANSNPGWNWINTGYTISIDKWTHIAVSYDKGLIKTYANGSLVHIYDGTGTIGDVFASQDEVRIGYRQAANSQYFKGQIDEVRIWNVARTQAEIQANLSQKLTGNEQGLVGYWNFEESTGNTVNDLTANKNNGTLINGVQRTVANTNPITRPEG</sequence>
<feature type="coiled-coil region" evidence="5">
    <location>
        <begin position="145"/>
        <end position="172"/>
    </location>
</feature>
<dbReference type="Gene3D" id="2.60.40.2030">
    <property type="match status" value="1"/>
</dbReference>